<name>A0A9Q1AWG8_9SAUR</name>
<evidence type="ECO:0000313" key="2">
    <source>
        <dbReference type="EMBL" id="KAJ7316802.1"/>
    </source>
</evidence>
<gene>
    <name evidence="2" type="ORF">JRQ81_002964</name>
</gene>
<evidence type="ECO:0000256" key="1">
    <source>
        <dbReference type="SAM" id="MobiDB-lite"/>
    </source>
</evidence>
<keyword evidence="3" id="KW-1185">Reference proteome</keyword>
<comment type="caution">
    <text evidence="2">The sequence shown here is derived from an EMBL/GenBank/DDBJ whole genome shotgun (WGS) entry which is preliminary data.</text>
</comment>
<reference evidence="2" key="1">
    <citation type="journal article" date="2023" name="DNA Res.">
        <title>Chromosome-level genome assembly of Phrynocephalus forsythii using third-generation DNA sequencing and Hi-C analysis.</title>
        <authorList>
            <person name="Qi Y."/>
            <person name="Zhao W."/>
            <person name="Zhao Y."/>
            <person name="Niu C."/>
            <person name="Cao S."/>
            <person name="Zhang Y."/>
        </authorList>
    </citation>
    <scope>NUCLEOTIDE SEQUENCE</scope>
    <source>
        <tissue evidence="2">Muscle</tissue>
    </source>
</reference>
<proteinExistence type="predicted"/>
<evidence type="ECO:0000313" key="3">
    <source>
        <dbReference type="Proteomes" id="UP001142489"/>
    </source>
</evidence>
<protein>
    <submittedName>
        <fullName evidence="2">Uncharacterized protein</fullName>
    </submittedName>
</protein>
<sequence>MPPARSREDWAEWRERRRKKEEAKNERLREAREGEETRREFEESLRIGGAEKAGEKETLTVVEVEYRSIKGKKRILPPGWEWDPFFISVQQFMTTKQTKLLLRLFEDSRSNAVACERLDDTIQCNRILSQALKCQKWQPGLCQHFAAEGTSFHTLGETKALVKPPFNSPA</sequence>
<dbReference type="EMBL" id="JAPFRF010000011">
    <property type="protein sequence ID" value="KAJ7316802.1"/>
    <property type="molecule type" value="Genomic_DNA"/>
</dbReference>
<accession>A0A9Q1AWG8</accession>
<dbReference type="AlphaFoldDB" id="A0A9Q1AWG8"/>
<organism evidence="2 3">
    <name type="scientific">Phrynocephalus forsythii</name>
    <dbReference type="NCBI Taxonomy" id="171643"/>
    <lineage>
        <taxon>Eukaryota</taxon>
        <taxon>Metazoa</taxon>
        <taxon>Chordata</taxon>
        <taxon>Craniata</taxon>
        <taxon>Vertebrata</taxon>
        <taxon>Euteleostomi</taxon>
        <taxon>Lepidosauria</taxon>
        <taxon>Squamata</taxon>
        <taxon>Bifurcata</taxon>
        <taxon>Unidentata</taxon>
        <taxon>Episquamata</taxon>
        <taxon>Toxicofera</taxon>
        <taxon>Iguania</taxon>
        <taxon>Acrodonta</taxon>
        <taxon>Agamidae</taxon>
        <taxon>Agaminae</taxon>
        <taxon>Phrynocephalus</taxon>
    </lineage>
</organism>
<feature type="region of interest" description="Disordered" evidence="1">
    <location>
        <begin position="1"/>
        <end position="45"/>
    </location>
</feature>
<dbReference type="Proteomes" id="UP001142489">
    <property type="component" value="Unassembled WGS sequence"/>
</dbReference>